<reference evidence="1" key="1">
    <citation type="submission" date="2023-08" db="EMBL/GenBank/DDBJ databases">
        <title>Chromosome-level Genome Assembly of mud carp (Cirrhinus molitorella).</title>
        <authorList>
            <person name="Liu H."/>
        </authorList>
    </citation>
    <scope>NUCLEOTIDE SEQUENCE</scope>
    <source>
        <strain evidence="1">Prfri</strain>
        <tissue evidence="1">Muscle</tissue>
    </source>
</reference>
<organism evidence="1 2">
    <name type="scientific">Cirrhinus molitorella</name>
    <name type="common">mud carp</name>
    <dbReference type="NCBI Taxonomy" id="172907"/>
    <lineage>
        <taxon>Eukaryota</taxon>
        <taxon>Metazoa</taxon>
        <taxon>Chordata</taxon>
        <taxon>Craniata</taxon>
        <taxon>Vertebrata</taxon>
        <taxon>Euteleostomi</taxon>
        <taxon>Actinopterygii</taxon>
        <taxon>Neopterygii</taxon>
        <taxon>Teleostei</taxon>
        <taxon>Ostariophysi</taxon>
        <taxon>Cypriniformes</taxon>
        <taxon>Cyprinidae</taxon>
        <taxon>Labeoninae</taxon>
        <taxon>Labeonini</taxon>
        <taxon>Cirrhinus</taxon>
    </lineage>
</organism>
<name>A0AA88P4R4_9TELE</name>
<accession>A0AA88P4R4</accession>
<keyword evidence="2" id="KW-1185">Reference proteome</keyword>
<sequence>MTEAAFEVRMMTPIGAVSYTTPPGPVLLKAAQIVPAEHPGALNRQISEVGLGEKQYPVYVLPALLTSTCVGCQFPLWLSRNRHFIDSLFIARLPGLGTRLPLPRVPLSPVRRNLNDL</sequence>
<protein>
    <submittedName>
        <fullName evidence="1">Uncharacterized protein</fullName>
    </submittedName>
</protein>
<proteinExistence type="predicted"/>
<dbReference type="EMBL" id="JAUYZG010000024">
    <property type="protein sequence ID" value="KAK2870099.1"/>
    <property type="molecule type" value="Genomic_DNA"/>
</dbReference>
<gene>
    <name evidence="1" type="ORF">Q8A67_024491</name>
</gene>
<evidence type="ECO:0000313" key="1">
    <source>
        <dbReference type="EMBL" id="KAK2870099.1"/>
    </source>
</evidence>
<comment type="caution">
    <text evidence="1">The sequence shown here is derived from an EMBL/GenBank/DDBJ whole genome shotgun (WGS) entry which is preliminary data.</text>
</comment>
<dbReference type="AlphaFoldDB" id="A0AA88P4R4"/>
<evidence type="ECO:0000313" key="2">
    <source>
        <dbReference type="Proteomes" id="UP001187343"/>
    </source>
</evidence>
<dbReference type="Proteomes" id="UP001187343">
    <property type="component" value="Unassembled WGS sequence"/>
</dbReference>